<comment type="catalytic activity">
    <reaction evidence="8">
        <text>1-octadecanoyl-2-(4Z,7Z,10Z,13Z,16Z,19Z-docosahexaenoyl)-sn-glycerol + H2O = 2-(4Z,7Z,10Z,13Z,16Z,19Z-docosahexaenoyl)-glycerol + octadecanoate + H(+)</text>
        <dbReference type="Rhea" id="RHEA:77107"/>
        <dbReference type="ChEBI" id="CHEBI:15377"/>
        <dbReference type="ChEBI" id="CHEBI:15378"/>
        <dbReference type="ChEBI" id="CHEBI:25629"/>
        <dbReference type="ChEBI" id="CHEBI:77129"/>
        <dbReference type="ChEBI" id="CHEBI:186738"/>
    </reaction>
</comment>
<dbReference type="EMBL" id="CAXIEN010000077">
    <property type="protein sequence ID" value="CAL1274465.1"/>
    <property type="molecule type" value="Genomic_DNA"/>
</dbReference>
<dbReference type="Gene3D" id="3.40.50.1820">
    <property type="entry name" value="alpha/beta hydrolase"/>
    <property type="match status" value="1"/>
</dbReference>
<keyword evidence="12" id="KW-0732">Signal</keyword>
<sequence length="314" mass="35503">MVWLSVVVCLSTLWQASILPPIYASKPKPVDLAYSCIKVSSNRDYHDDVPIILIHGMSSFKEAWKGINEVLALETGREVCIVDMRNHGESPWSDEVDTATMTEDVKHLMDKLKIPKVVVLGHSLGGKIAVHLALNYPERVDKMIVEDMRPNGMSPEGIKEILLYIDLLIDVNDIVPQGVSEKEARKIFLKNFNDYLAKRNTSLSYDDPDMFPIKCKDGKCRWNTNTVIFKKMLEDIYSVIPESSGRFDGPALFMYGTESNFKVGEDESNIKKLFPNAKLVGVKGAGHMVHLFPEFMSEVIKFINKKSNSIKEEF</sequence>
<dbReference type="Pfam" id="PF00561">
    <property type="entry name" value="Abhydrolase_1"/>
    <property type="match status" value="1"/>
</dbReference>
<evidence type="ECO:0000256" key="7">
    <source>
        <dbReference type="ARBA" id="ARBA00044064"/>
    </source>
</evidence>
<evidence type="ECO:0000256" key="11">
    <source>
        <dbReference type="ARBA" id="ARBA00048919"/>
    </source>
</evidence>
<comment type="catalytic activity">
    <reaction evidence="11">
        <text>1-octadecanoyl-2-(5Z,8Z,11Z,14Z-eicosatetraenoyl)-sn-glycerol + H2O = 2-(5Z,8Z,11Z,14Z-eicosatetraenoyl)-glycerol + octadecanoate + H(+)</text>
        <dbReference type="Rhea" id="RHEA:38507"/>
        <dbReference type="ChEBI" id="CHEBI:15377"/>
        <dbReference type="ChEBI" id="CHEBI:15378"/>
        <dbReference type="ChEBI" id="CHEBI:25629"/>
        <dbReference type="ChEBI" id="CHEBI:52392"/>
        <dbReference type="ChEBI" id="CHEBI:75728"/>
    </reaction>
</comment>
<comment type="catalytic activity">
    <reaction evidence="5">
        <text>a 1,2-diacyl-sn-glycerol + H2O = a 2-acylglycerol + a fatty acid + H(+)</text>
        <dbReference type="Rhea" id="RHEA:33275"/>
        <dbReference type="ChEBI" id="CHEBI:15377"/>
        <dbReference type="ChEBI" id="CHEBI:15378"/>
        <dbReference type="ChEBI" id="CHEBI:17389"/>
        <dbReference type="ChEBI" id="CHEBI:17815"/>
        <dbReference type="ChEBI" id="CHEBI:28868"/>
        <dbReference type="EC" id="3.1.1.116"/>
    </reaction>
</comment>
<dbReference type="EC" id="3.1.1.116" evidence="3"/>
<dbReference type="InterPro" id="IPR029058">
    <property type="entry name" value="AB_hydrolase_fold"/>
</dbReference>
<comment type="similarity">
    <text evidence="1">Belongs to the AB hydrolase superfamily.</text>
</comment>
<comment type="catalytic activity">
    <reaction evidence="10">
        <text>1-octadecanoyl-2-(9Z-octadecenoyl)-sn-glycerol + H2O = 2-(9Z-octadecenoyl)-glycerol + octadecanoate + H(+)</text>
        <dbReference type="Rhea" id="RHEA:77103"/>
        <dbReference type="ChEBI" id="CHEBI:15377"/>
        <dbReference type="ChEBI" id="CHEBI:15378"/>
        <dbReference type="ChEBI" id="CHEBI:25629"/>
        <dbReference type="ChEBI" id="CHEBI:73990"/>
        <dbReference type="ChEBI" id="CHEBI:75468"/>
    </reaction>
</comment>
<comment type="catalytic activity">
    <reaction evidence="6">
        <text>a 1,3-diacyl-sn-glycerol + H2O = a 1-acyl-sn-glycerol + a fatty acid + H(+)</text>
        <dbReference type="Rhea" id="RHEA:38503"/>
        <dbReference type="ChEBI" id="CHEBI:15377"/>
        <dbReference type="ChEBI" id="CHEBI:15378"/>
        <dbReference type="ChEBI" id="CHEBI:28868"/>
        <dbReference type="ChEBI" id="CHEBI:64683"/>
        <dbReference type="ChEBI" id="CHEBI:77272"/>
    </reaction>
</comment>
<evidence type="ECO:0000256" key="10">
    <source>
        <dbReference type="ARBA" id="ARBA00048513"/>
    </source>
</evidence>
<gene>
    <name evidence="14" type="ORF">LARSCL_LOCUS7479</name>
</gene>
<evidence type="ECO:0000256" key="3">
    <source>
        <dbReference type="ARBA" id="ARBA00026104"/>
    </source>
</evidence>
<dbReference type="PANTHER" id="PTHR46118:SF4">
    <property type="entry name" value="PROTEIN ABHD11"/>
    <property type="match status" value="1"/>
</dbReference>
<evidence type="ECO:0000313" key="14">
    <source>
        <dbReference type="EMBL" id="CAL1274465.1"/>
    </source>
</evidence>
<dbReference type="SUPFAM" id="SSF53474">
    <property type="entry name" value="alpha/beta-Hydrolases"/>
    <property type="match status" value="1"/>
</dbReference>
<dbReference type="InterPro" id="IPR000073">
    <property type="entry name" value="AB_hydrolase_1"/>
</dbReference>
<protein>
    <recommendedName>
        <fullName evidence="7">sn-1-specific diacylglycerol lipase ABHD11</fullName>
        <ecNumber evidence="3">3.1.1.116</ecNumber>
    </recommendedName>
    <alternativeName>
        <fullName evidence="4">Alpha/beta hydrolase domain-containing protein 11</fullName>
    </alternativeName>
</protein>
<evidence type="ECO:0000256" key="8">
    <source>
        <dbReference type="ARBA" id="ARBA00048283"/>
    </source>
</evidence>
<accession>A0AAV1ZVJ5</accession>
<feature type="domain" description="AB hydrolase-1" evidence="13">
    <location>
        <begin position="50"/>
        <end position="292"/>
    </location>
</feature>
<dbReference type="PRINTS" id="PR00111">
    <property type="entry name" value="ABHYDROLASE"/>
</dbReference>
<evidence type="ECO:0000256" key="12">
    <source>
        <dbReference type="SAM" id="SignalP"/>
    </source>
</evidence>
<evidence type="ECO:0000256" key="9">
    <source>
        <dbReference type="ARBA" id="ARBA00048504"/>
    </source>
</evidence>
<comment type="caution">
    <text evidence="14">The sequence shown here is derived from an EMBL/GenBank/DDBJ whole genome shotgun (WGS) entry which is preliminary data.</text>
</comment>
<dbReference type="GO" id="GO:0016787">
    <property type="term" value="F:hydrolase activity"/>
    <property type="evidence" value="ECO:0007669"/>
    <property type="project" value="UniProtKB-KW"/>
</dbReference>
<proteinExistence type="inferred from homology"/>
<organism evidence="14 15">
    <name type="scientific">Larinioides sclopetarius</name>
    <dbReference type="NCBI Taxonomy" id="280406"/>
    <lineage>
        <taxon>Eukaryota</taxon>
        <taxon>Metazoa</taxon>
        <taxon>Ecdysozoa</taxon>
        <taxon>Arthropoda</taxon>
        <taxon>Chelicerata</taxon>
        <taxon>Arachnida</taxon>
        <taxon>Araneae</taxon>
        <taxon>Araneomorphae</taxon>
        <taxon>Entelegynae</taxon>
        <taxon>Araneoidea</taxon>
        <taxon>Araneidae</taxon>
        <taxon>Larinioides</taxon>
    </lineage>
</organism>
<evidence type="ECO:0000256" key="2">
    <source>
        <dbReference type="ARBA" id="ARBA00022801"/>
    </source>
</evidence>
<feature type="chain" id="PRO_5043875331" description="sn-1-specific diacylglycerol lipase ABHD11" evidence="12">
    <location>
        <begin position="25"/>
        <end position="314"/>
    </location>
</feature>
<dbReference type="PANTHER" id="PTHR46118">
    <property type="entry name" value="PROTEIN ABHD11"/>
    <property type="match status" value="1"/>
</dbReference>
<evidence type="ECO:0000256" key="5">
    <source>
        <dbReference type="ARBA" id="ARBA00043667"/>
    </source>
</evidence>
<evidence type="ECO:0000313" key="15">
    <source>
        <dbReference type="Proteomes" id="UP001497382"/>
    </source>
</evidence>
<comment type="catalytic activity">
    <reaction evidence="9">
        <text>1,2-didecanoylglycerol + H2O = decanoylglycerol + decanoate + H(+)</text>
        <dbReference type="Rhea" id="RHEA:48596"/>
        <dbReference type="ChEBI" id="CHEBI:11152"/>
        <dbReference type="ChEBI" id="CHEBI:15377"/>
        <dbReference type="ChEBI" id="CHEBI:15378"/>
        <dbReference type="ChEBI" id="CHEBI:27689"/>
        <dbReference type="ChEBI" id="CHEBI:90605"/>
    </reaction>
</comment>
<dbReference type="AlphaFoldDB" id="A0AAV1ZVJ5"/>
<keyword evidence="15" id="KW-1185">Reference proteome</keyword>
<dbReference type="Proteomes" id="UP001497382">
    <property type="component" value="Unassembled WGS sequence"/>
</dbReference>
<evidence type="ECO:0000256" key="6">
    <source>
        <dbReference type="ARBA" id="ARBA00043742"/>
    </source>
</evidence>
<evidence type="ECO:0000259" key="13">
    <source>
        <dbReference type="Pfam" id="PF00561"/>
    </source>
</evidence>
<evidence type="ECO:0000256" key="1">
    <source>
        <dbReference type="ARBA" id="ARBA00008645"/>
    </source>
</evidence>
<reference evidence="14 15" key="1">
    <citation type="submission" date="2024-04" db="EMBL/GenBank/DDBJ databases">
        <authorList>
            <person name="Rising A."/>
            <person name="Reimegard J."/>
            <person name="Sonavane S."/>
            <person name="Akerstrom W."/>
            <person name="Nylinder S."/>
            <person name="Hedman E."/>
            <person name="Kallberg Y."/>
        </authorList>
    </citation>
    <scope>NUCLEOTIDE SEQUENCE [LARGE SCALE GENOMIC DNA]</scope>
</reference>
<evidence type="ECO:0000256" key="4">
    <source>
        <dbReference type="ARBA" id="ARBA00042703"/>
    </source>
</evidence>
<keyword evidence="2" id="KW-0378">Hydrolase</keyword>
<name>A0AAV1ZVJ5_9ARAC</name>
<feature type="signal peptide" evidence="12">
    <location>
        <begin position="1"/>
        <end position="24"/>
    </location>
</feature>